<dbReference type="RefSeq" id="WP_145055797.1">
    <property type="nucleotide sequence ID" value="NZ_CP036433.1"/>
</dbReference>
<dbReference type="SMART" id="SM00382">
    <property type="entry name" value="AAA"/>
    <property type="match status" value="1"/>
</dbReference>
<keyword evidence="2" id="KW-0813">Transport</keyword>
<accession>A0A518DYU4</accession>
<comment type="similarity">
    <text evidence="1">Belongs to the ABC transporter superfamily.</text>
</comment>
<keyword evidence="3" id="KW-0536">Nodulation</keyword>
<dbReference type="GO" id="GO:0005524">
    <property type="term" value="F:ATP binding"/>
    <property type="evidence" value="ECO:0007669"/>
    <property type="project" value="UniProtKB-KW"/>
</dbReference>
<sequence length="315" mass="34812">MTATPAIEISQLSHHYGKRAALSDLSLTIERGEIFVFLGPNGGGKTTLFRVLSTLIRPQQGKATVLGFDLARETMAIRQRQGIVFQAPSLDKKLTVAENINQQAALYGLSGAELKRRREEMLDQLGLADRAGELAEKLSGGLRRRVELAKGMIHRPPLLLLDEPSTGLDPGARSDMWEYLQRVRREQGVTIVLTTHLLEEADKADRIAILNEGQLVALDRPDALRATVGGDSLTIETEQPAELAQAINEQFDLGAAVMENAVRIEQASGHQWVARLVEAFPGRIQSVRLGKPTLEDVFIDRTGHRFWRSRLEDSA</sequence>
<evidence type="ECO:0000259" key="6">
    <source>
        <dbReference type="PROSITE" id="PS50893"/>
    </source>
</evidence>
<feature type="domain" description="ABC transporter" evidence="6">
    <location>
        <begin position="7"/>
        <end position="237"/>
    </location>
</feature>
<dbReference type="SUPFAM" id="SSF52540">
    <property type="entry name" value="P-loop containing nucleoside triphosphate hydrolases"/>
    <property type="match status" value="1"/>
</dbReference>
<dbReference type="Gene3D" id="3.40.50.300">
    <property type="entry name" value="P-loop containing nucleotide triphosphate hydrolases"/>
    <property type="match status" value="1"/>
</dbReference>
<dbReference type="KEGG" id="lcre:Pla8534_48410"/>
<dbReference type="Proteomes" id="UP000317648">
    <property type="component" value="Chromosome"/>
</dbReference>
<evidence type="ECO:0000256" key="4">
    <source>
        <dbReference type="ARBA" id="ARBA00022741"/>
    </source>
</evidence>
<keyword evidence="8" id="KW-1185">Reference proteome</keyword>
<dbReference type="InterPro" id="IPR050763">
    <property type="entry name" value="ABC_transporter_ATP-binding"/>
</dbReference>
<dbReference type="PANTHER" id="PTHR42711">
    <property type="entry name" value="ABC TRANSPORTER ATP-BINDING PROTEIN"/>
    <property type="match status" value="1"/>
</dbReference>
<evidence type="ECO:0000256" key="5">
    <source>
        <dbReference type="ARBA" id="ARBA00022840"/>
    </source>
</evidence>
<dbReference type="GO" id="GO:0016887">
    <property type="term" value="F:ATP hydrolysis activity"/>
    <property type="evidence" value="ECO:0007669"/>
    <property type="project" value="InterPro"/>
</dbReference>
<organism evidence="7 8">
    <name type="scientific">Lignipirellula cremea</name>
    <dbReference type="NCBI Taxonomy" id="2528010"/>
    <lineage>
        <taxon>Bacteria</taxon>
        <taxon>Pseudomonadati</taxon>
        <taxon>Planctomycetota</taxon>
        <taxon>Planctomycetia</taxon>
        <taxon>Pirellulales</taxon>
        <taxon>Pirellulaceae</taxon>
        <taxon>Lignipirellula</taxon>
    </lineage>
</organism>
<dbReference type="OrthoDB" id="9804819at2"/>
<proteinExistence type="inferred from homology"/>
<evidence type="ECO:0000256" key="3">
    <source>
        <dbReference type="ARBA" id="ARBA00022458"/>
    </source>
</evidence>
<keyword evidence="5 7" id="KW-0067">ATP-binding</keyword>
<reference evidence="7 8" key="1">
    <citation type="submission" date="2019-02" db="EMBL/GenBank/DDBJ databases">
        <title>Deep-cultivation of Planctomycetes and their phenomic and genomic characterization uncovers novel biology.</title>
        <authorList>
            <person name="Wiegand S."/>
            <person name="Jogler M."/>
            <person name="Boedeker C."/>
            <person name="Pinto D."/>
            <person name="Vollmers J."/>
            <person name="Rivas-Marin E."/>
            <person name="Kohn T."/>
            <person name="Peeters S.H."/>
            <person name="Heuer A."/>
            <person name="Rast P."/>
            <person name="Oberbeckmann S."/>
            <person name="Bunk B."/>
            <person name="Jeske O."/>
            <person name="Meyerdierks A."/>
            <person name="Storesund J.E."/>
            <person name="Kallscheuer N."/>
            <person name="Luecker S."/>
            <person name="Lage O.M."/>
            <person name="Pohl T."/>
            <person name="Merkel B.J."/>
            <person name="Hornburger P."/>
            <person name="Mueller R.-W."/>
            <person name="Bruemmer F."/>
            <person name="Labrenz M."/>
            <person name="Spormann A.M."/>
            <person name="Op den Camp H."/>
            <person name="Overmann J."/>
            <person name="Amann R."/>
            <person name="Jetten M.S.M."/>
            <person name="Mascher T."/>
            <person name="Medema M.H."/>
            <person name="Devos D.P."/>
            <person name="Kaster A.-K."/>
            <person name="Ovreas L."/>
            <person name="Rohde M."/>
            <person name="Galperin M.Y."/>
            <person name="Jogler C."/>
        </authorList>
    </citation>
    <scope>NUCLEOTIDE SEQUENCE [LARGE SCALE GENOMIC DNA]</scope>
    <source>
        <strain evidence="7 8">Pla85_3_4</strain>
    </source>
</reference>
<gene>
    <name evidence="7" type="primary">drrA</name>
    <name evidence="7" type="ORF">Pla8534_48410</name>
</gene>
<keyword evidence="4" id="KW-0547">Nucleotide-binding</keyword>
<evidence type="ECO:0000313" key="7">
    <source>
        <dbReference type="EMBL" id="QDU97016.1"/>
    </source>
</evidence>
<dbReference type="InterPro" id="IPR027417">
    <property type="entry name" value="P-loop_NTPase"/>
</dbReference>
<dbReference type="Pfam" id="PF00005">
    <property type="entry name" value="ABC_tran"/>
    <property type="match status" value="1"/>
</dbReference>
<evidence type="ECO:0000256" key="2">
    <source>
        <dbReference type="ARBA" id="ARBA00022448"/>
    </source>
</evidence>
<name>A0A518DYU4_9BACT</name>
<dbReference type="InterPro" id="IPR003593">
    <property type="entry name" value="AAA+_ATPase"/>
</dbReference>
<protein>
    <submittedName>
        <fullName evidence="7">Daunorubicin/doxorubicin resistance ATP-binding protein DrrA</fullName>
        <ecNumber evidence="7">3.6.3.-</ecNumber>
    </submittedName>
</protein>
<dbReference type="PANTHER" id="PTHR42711:SF5">
    <property type="entry name" value="ABC TRANSPORTER ATP-BINDING PROTEIN NATA"/>
    <property type="match status" value="1"/>
</dbReference>
<keyword evidence="7" id="KW-0378">Hydrolase</keyword>
<evidence type="ECO:0000256" key="1">
    <source>
        <dbReference type="ARBA" id="ARBA00005417"/>
    </source>
</evidence>
<evidence type="ECO:0000313" key="8">
    <source>
        <dbReference type="Proteomes" id="UP000317648"/>
    </source>
</evidence>
<dbReference type="EMBL" id="CP036433">
    <property type="protein sequence ID" value="QDU97016.1"/>
    <property type="molecule type" value="Genomic_DNA"/>
</dbReference>
<dbReference type="AlphaFoldDB" id="A0A518DYU4"/>
<dbReference type="PROSITE" id="PS50893">
    <property type="entry name" value="ABC_TRANSPORTER_2"/>
    <property type="match status" value="1"/>
</dbReference>
<dbReference type="EC" id="3.6.3.-" evidence="7"/>
<dbReference type="InterPro" id="IPR003439">
    <property type="entry name" value="ABC_transporter-like_ATP-bd"/>
</dbReference>